<feature type="region of interest" description="Disordered" evidence="1">
    <location>
        <begin position="129"/>
        <end position="157"/>
    </location>
</feature>
<gene>
    <name evidence="2" type="primary">milF</name>
</gene>
<feature type="compositionally biased region" description="Basic and acidic residues" evidence="1">
    <location>
        <begin position="131"/>
        <end position="157"/>
    </location>
</feature>
<proteinExistence type="predicted"/>
<organism evidence="2">
    <name type="scientific">Streptomyces rimofaciens</name>
    <dbReference type="NCBI Taxonomy" id="504097"/>
    <lineage>
        <taxon>Bacteria</taxon>
        <taxon>Bacillati</taxon>
        <taxon>Actinomycetota</taxon>
        <taxon>Actinomycetes</taxon>
        <taxon>Kitasatosporales</taxon>
        <taxon>Streptomycetaceae</taxon>
        <taxon>Streptomyces</taxon>
    </lineage>
</organism>
<sequence>MPDRSPAAEPLILDVGSAGQLAELAGDLVDLAGPGGATGPWVLTWAHGAGEPGGEPGEGQNRGPNGGTGGGPGGTVARPPGATVVRHGGLEVVTVPRPPRDLGGFLDACCRTGPVSGHPDVTRTILILADPTDRDRSASPPEAPHDAPRDGARDGRP</sequence>
<dbReference type="EMBL" id="JN999998">
    <property type="protein sequence ID" value="AFD20746.1"/>
    <property type="molecule type" value="Genomic_DNA"/>
</dbReference>
<evidence type="ECO:0000313" key="2">
    <source>
        <dbReference type="EMBL" id="AFD20746.1"/>
    </source>
</evidence>
<feature type="region of interest" description="Disordered" evidence="1">
    <location>
        <begin position="45"/>
        <end position="82"/>
    </location>
</feature>
<dbReference type="AlphaFoldDB" id="H9BDW5"/>
<evidence type="ECO:0000256" key="1">
    <source>
        <dbReference type="SAM" id="MobiDB-lite"/>
    </source>
</evidence>
<feature type="compositionally biased region" description="Gly residues" evidence="1">
    <location>
        <begin position="64"/>
        <end position="74"/>
    </location>
</feature>
<reference evidence="2" key="1">
    <citation type="submission" date="2011-11" db="EMBL/GenBank/DDBJ databases">
        <title>Identification and Characterization of Mildiomycin Biosynthesis Gene Cluster in Streptoveticillum remofaciens ZJU5119, and Biochemical Characterization and in vitro Assay of MilC, a Hydroxymethylcytosylglucuronic Acid Synthetase in the Biosynthesis of Mildiomycin.</title>
        <authorList>
            <person name="Wu J."/>
            <person name="Li L."/>
            <person name="He X."/>
        </authorList>
    </citation>
    <scope>NUCLEOTIDE SEQUENCE</scope>
    <source>
        <strain evidence="2">ZJU5119</strain>
    </source>
</reference>
<protein>
    <submittedName>
        <fullName evidence="2">Uncharacterized protein</fullName>
    </submittedName>
</protein>
<name>H9BDW5_9ACTN</name>
<accession>H9BDW5</accession>